<dbReference type="OrthoDB" id="2658921at2"/>
<organism evidence="1 2">
    <name type="scientific">Oceanobacillus picturae</name>
    <dbReference type="NCBI Taxonomy" id="171693"/>
    <lineage>
        <taxon>Bacteria</taxon>
        <taxon>Bacillati</taxon>
        <taxon>Bacillota</taxon>
        <taxon>Bacilli</taxon>
        <taxon>Bacillales</taxon>
        <taxon>Bacillaceae</taxon>
        <taxon>Oceanobacillus</taxon>
    </lineage>
</organism>
<dbReference type="EMBL" id="BBXV01000024">
    <property type="protein sequence ID" value="GAQ18250.1"/>
    <property type="molecule type" value="Genomic_DNA"/>
</dbReference>
<name>A0A0U9H686_9BACI</name>
<proteinExistence type="predicted"/>
<dbReference type="RefSeq" id="WP_058950327.1">
    <property type="nucleotide sequence ID" value="NZ_BBXV01000024.1"/>
</dbReference>
<comment type="caution">
    <text evidence="1">The sequence shown here is derived from an EMBL/GenBank/DDBJ whole genome shotgun (WGS) entry which is preliminary data.</text>
</comment>
<reference evidence="1 2" key="2">
    <citation type="journal article" date="2016" name="Genome Announc.">
        <title>Draft Genome Sequence of Oceanobacillus picturae Heshi-B3, Isolated from Fermented Rice Bran in a Traditional Japanese Seafood Dish.</title>
        <authorList>
            <person name="Akuzawa S."/>
            <person name="Nagaoka J."/>
            <person name="Kanekatsu M."/>
            <person name="Kanesaki Y."/>
            <person name="Suzuki T."/>
        </authorList>
    </citation>
    <scope>NUCLEOTIDE SEQUENCE [LARGE SCALE GENOMIC DNA]</scope>
    <source>
        <strain evidence="1 2">Heshi-B3</strain>
    </source>
</reference>
<dbReference type="Proteomes" id="UP000052946">
    <property type="component" value="Unassembled WGS sequence"/>
</dbReference>
<dbReference type="AlphaFoldDB" id="A0A0U9H686"/>
<accession>A0A0U9H686</accession>
<protein>
    <submittedName>
        <fullName evidence="1">Sigma factor regulatory protein rsoA</fullName>
    </submittedName>
</protein>
<evidence type="ECO:0000313" key="2">
    <source>
        <dbReference type="Proteomes" id="UP000052946"/>
    </source>
</evidence>
<evidence type="ECO:0000313" key="1">
    <source>
        <dbReference type="EMBL" id="GAQ18250.1"/>
    </source>
</evidence>
<reference evidence="2" key="1">
    <citation type="submission" date="2015-07" db="EMBL/GenBank/DDBJ databases">
        <title>Draft Genome Sequence of Oceanobacillus picturae Heshi-B3 that Was Isolated from Fermented Rice Bran with Aging Salted Mackerel, Which Was Named Heshiko as Traditional Fermented Seafood in Japan.</title>
        <authorList>
            <person name="Akuzawa S."/>
            <person name="Nakagawa J."/>
            <person name="Kanekatsu T."/>
            <person name="Kanesaki Y."/>
            <person name="Suzuki T."/>
        </authorList>
    </citation>
    <scope>NUCLEOTIDE SEQUENCE [LARGE SCALE GENOMIC DNA]</scope>
    <source>
        <strain evidence="2">Heshi-B3</strain>
    </source>
</reference>
<gene>
    <name evidence="1" type="ORF">OPHB3_2189</name>
</gene>
<sequence length="67" mass="7631">MSKCSSEIINLINKVEPKIKSSLSQTSYSEKEDLEQSIKLKIIESASKIESIESPGFFEFKNKFKSK</sequence>